<accession>A0A199UP02</accession>
<protein>
    <submittedName>
        <fullName evidence="2">Pentatricopeptide repeat-containing protein, mitochondrial</fullName>
    </submittedName>
</protein>
<dbReference type="Proteomes" id="UP000092600">
    <property type="component" value="Unassembled WGS sequence"/>
</dbReference>
<dbReference type="InterPro" id="IPR032867">
    <property type="entry name" value="DYW_dom"/>
</dbReference>
<dbReference type="Pfam" id="PF14432">
    <property type="entry name" value="DYW_deaminase"/>
    <property type="match status" value="1"/>
</dbReference>
<dbReference type="AlphaFoldDB" id="A0A199UP02"/>
<gene>
    <name evidence="2" type="ORF">ACMD2_27260</name>
</gene>
<dbReference type="GO" id="GO:0008270">
    <property type="term" value="F:zinc ion binding"/>
    <property type="evidence" value="ECO:0007669"/>
    <property type="project" value="InterPro"/>
</dbReference>
<evidence type="ECO:0000259" key="1">
    <source>
        <dbReference type="Pfam" id="PF14432"/>
    </source>
</evidence>
<dbReference type="STRING" id="4615.A0A199UP02"/>
<reference evidence="2 3" key="1">
    <citation type="journal article" date="2016" name="DNA Res.">
        <title>The draft genome of MD-2 pineapple using hybrid error correction of long reads.</title>
        <authorList>
            <person name="Redwan R.M."/>
            <person name="Saidin A."/>
            <person name="Kumar S.V."/>
        </authorList>
    </citation>
    <scope>NUCLEOTIDE SEQUENCE [LARGE SCALE GENOMIC DNA]</scope>
    <source>
        <strain evidence="3">cv. MD2</strain>
        <tissue evidence="2">Leaf</tissue>
    </source>
</reference>
<name>A0A199UP02_ANACO</name>
<proteinExistence type="predicted"/>
<comment type="caution">
    <text evidence="2">The sequence shown here is derived from an EMBL/GenBank/DDBJ whole genome shotgun (WGS) entry which is preliminary data.</text>
</comment>
<organism evidence="2 3">
    <name type="scientific">Ananas comosus</name>
    <name type="common">Pineapple</name>
    <name type="synonym">Ananas ananas</name>
    <dbReference type="NCBI Taxonomy" id="4615"/>
    <lineage>
        <taxon>Eukaryota</taxon>
        <taxon>Viridiplantae</taxon>
        <taxon>Streptophyta</taxon>
        <taxon>Embryophyta</taxon>
        <taxon>Tracheophyta</taxon>
        <taxon>Spermatophyta</taxon>
        <taxon>Magnoliopsida</taxon>
        <taxon>Liliopsida</taxon>
        <taxon>Poales</taxon>
        <taxon>Bromeliaceae</taxon>
        <taxon>Bromelioideae</taxon>
        <taxon>Ananas</taxon>
    </lineage>
</organism>
<evidence type="ECO:0000313" key="3">
    <source>
        <dbReference type="Proteomes" id="UP000092600"/>
    </source>
</evidence>
<feature type="non-terminal residue" evidence="2">
    <location>
        <position position="133"/>
    </location>
</feature>
<feature type="domain" description="DYW" evidence="1">
    <location>
        <begin position="46"/>
        <end position="133"/>
    </location>
</feature>
<sequence>MPPPKTPSVKLFGGDKLSPLKEAPHDMRDEILRLLNELMMEMKKRGYVPDTSFVMHDLEEHKKEQQLYMHSERLAVASGLLKSVPGTVIRVVKNLRVCGDCHTVLKLISDITHRQIVVRDANRFHHFEGGICS</sequence>
<dbReference type="EMBL" id="LSRQ01006181">
    <property type="protein sequence ID" value="OAY66484.1"/>
    <property type="molecule type" value="Genomic_DNA"/>
</dbReference>
<evidence type="ECO:0000313" key="2">
    <source>
        <dbReference type="EMBL" id="OAY66484.1"/>
    </source>
</evidence>